<feature type="domain" description="EamA" evidence="7">
    <location>
        <begin position="13"/>
        <end position="141"/>
    </location>
</feature>
<reference evidence="8 9" key="1">
    <citation type="submission" date="2018-05" db="EMBL/GenBank/DDBJ databases">
        <title>Rhodoferax soyangensis sp.nov., isolated from an oligotrophic freshwater lake.</title>
        <authorList>
            <person name="Park M."/>
        </authorList>
    </citation>
    <scope>NUCLEOTIDE SEQUENCE [LARGE SCALE GENOMIC DNA]</scope>
    <source>
        <strain evidence="8 9">IMCC26218</strain>
    </source>
</reference>
<dbReference type="PANTHER" id="PTHR42920:SF11">
    <property type="entry name" value="INNER MEMBRANE PROTEIN YTFF"/>
    <property type="match status" value="1"/>
</dbReference>
<keyword evidence="2" id="KW-1003">Cell membrane</keyword>
<dbReference type="Proteomes" id="UP000260665">
    <property type="component" value="Unassembled WGS sequence"/>
</dbReference>
<organism evidence="8 9">
    <name type="scientific">Rhodoferax lacus</name>
    <dbReference type="NCBI Taxonomy" id="2184758"/>
    <lineage>
        <taxon>Bacteria</taxon>
        <taxon>Pseudomonadati</taxon>
        <taxon>Pseudomonadota</taxon>
        <taxon>Betaproteobacteria</taxon>
        <taxon>Burkholderiales</taxon>
        <taxon>Comamonadaceae</taxon>
        <taxon>Rhodoferax</taxon>
    </lineage>
</organism>
<proteinExistence type="predicted"/>
<keyword evidence="3 6" id="KW-0812">Transmembrane</keyword>
<evidence type="ECO:0000259" key="7">
    <source>
        <dbReference type="Pfam" id="PF00892"/>
    </source>
</evidence>
<evidence type="ECO:0000256" key="2">
    <source>
        <dbReference type="ARBA" id="ARBA00022475"/>
    </source>
</evidence>
<evidence type="ECO:0000313" key="8">
    <source>
        <dbReference type="EMBL" id="RFO97448.1"/>
    </source>
</evidence>
<dbReference type="SUPFAM" id="SSF103481">
    <property type="entry name" value="Multidrug resistance efflux transporter EmrE"/>
    <property type="match status" value="2"/>
</dbReference>
<dbReference type="PANTHER" id="PTHR42920">
    <property type="entry name" value="OS03G0707200 PROTEIN-RELATED"/>
    <property type="match status" value="1"/>
</dbReference>
<dbReference type="InterPro" id="IPR037185">
    <property type="entry name" value="EmrE-like"/>
</dbReference>
<sequence length="292" mass="29919">MPIPFSNPVRLPVLLLAALAMLAFAANSLLCRLALRSGSVDAATFTAVRLLSGAMVLALVVRLRSGGFSRSGDWSSACALFVYAAGFSWAYLQLTAATGALLLFGTVQVTMIAWGLWRGERLRAMQWLGLLAACAGLVAMLLPGLAAPPLLGCLLMLCAGAAWGVYSLRGRGQGDATAVTAGNFWRASVLGLLALLPAWFSPGALHAEPTGWLLALASGALASGLGYAIWYTALRGLNASSAASIQLTVPALAALGAALLLGEPPSLRLALASLVILGGVALVIAGKRRAVP</sequence>
<feature type="transmembrane region" description="Helical" evidence="6">
    <location>
        <begin position="212"/>
        <end position="230"/>
    </location>
</feature>
<dbReference type="Gene3D" id="1.10.3730.20">
    <property type="match status" value="1"/>
</dbReference>
<feature type="transmembrane region" description="Helical" evidence="6">
    <location>
        <begin position="267"/>
        <end position="286"/>
    </location>
</feature>
<keyword evidence="9" id="KW-1185">Reference proteome</keyword>
<dbReference type="InterPro" id="IPR000620">
    <property type="entry name" value="EamA_dom"/>
</dbReference>
<feature type="transmembrane region" description="Helical" evidence="6">
    <location>
        <begin position="178"/>
        <end position="200"/>
    </location>
</feature>
<evidence type="ECO:0000256" key="5">
    <source>
        <dbReference type="ARBA" id="ARBA00023136"/>
    </source>
</evidence>
<dbReference type="RefSeq" id="WP_117176641.1">
    <property type="nucleotide sequence ID" value="NZ_QFZK01000004.1"/>
</dbReference>
<feature type="transmembrane region" description="Helical" evidence="6">
    <location>
        <begin position="98"/>
        <end position="117"/>
    </location>
</feature>
<evidence type="ECO:0000256" key="1">
    <source>
        <dbReference type="ARBA" id="ARBA00004651"/>
    </source>
</evidence>
<feature type="transmembrane region" description="Helical" evidence="6">
    <location>
        <begin position="73"/>
        <end position="92"/>
    </location>
</feature>
<comment type="subcellular location">
    <subcellularLocation>
        <location evidence="1">Cell membrane</location>
        <topology evidence="1">Multi-pass membrane protein</topology>
    </subcellularLocation>
</comment>
<keyword evidence="5 6" id="KW-0472">Membrane</keyword>
<keyword evidence="4 6" id="KW-1133">Transmembrane helix</keyword>
<gene>
    <name evidence="8" type="ORF">DIC66_09530</name>
</gene>
<protein>
    <submittedName>
        <fullName evidence="8">EamA family transporter</fullName>
    </submittedName>
</protein>
<dbReference type="GO" id="GO:0005886">
    <property type="term" value="C:plasma membrane"/>
    <property type="evidence" value="ECO:0007669"/>
    <property type="project" value="UniProtKB-SubCell"/>
</dbReference>
<evidence type="ECO:0000256" key="6">
    <source>
        <dbReference type="SAM" id="Phobius"/>
    </source>
</evidence>
<dbReference type="EMBL" id="QFZK01000004">
    <property type="protein sequence ID" value="RFO97448.1"/>
    <property type="molecule type" value="Genomic_DNA"/>
</dbReference>
<dbReference type="OrthoDB" id="321830at2"/>
<feature type="domain" description="EamA" evidence="7">
    <location>
        <begin position="151"/>
        <end position="284"/>
    </location>
</feature>
<evidence type="ECO:0000256" key="3">
    <source>
        <dbReference type="ARBA" id="ARBA00022692"/>
    </source>
</evidence>
<feature type="transmembrane region" description="Helical" evidence="6">
    <location>
        <begin position="242"/>
        <end position="261"/>
    </location>
</feature>
<dbReference type="AlphaFoldDB" id="A0A3E1RDK1"/>
<feature type="transmembrane region" description="Helical" evidence="6">
    <location>
        <begin position="42"/>
        <end position="61"/>
    </location>
</feature>
<dbReference type="Pfam" id="PF00892">
    <property type="entry name" value="EamA"/>
    <property type="match status" value="2"/>
</dbReference>
<name>A0A3E1RDK1_9BURK</name>
<dbReference type="InterPro" id="IPR051258">
    <property type="entry name" value="Diverse_Substrate_Transporter"/>
</dbReference>
<evidence type="ECO:0000256" key="4">
    <source>
        <dbReference type="ARBA" id="ARBA00022989"/>
    </source>
</evidence>
<accession>A0A3E1RDK1</accession>
<comment type="caution">
    <text evidence="8">The sequence shown here is derived from an EMBL/GenBank/DDBJ whole genome shotgun (WGS) entry which is preliminary data.</text>
</comment>
<feature type="transmembrane region" description="Helical" evidence="6">
    <location>
        <begin position="148"/>
        <end position="166"/>
    </location>
</feature>
<evidence type="ECO:0000313" key="9">
    <source>
        <dbReference type="Proteomes" id="UP000260665"/>
    </source>
</evidence>
<feature type="transmembrane region" description="Helical" evidence="6">
    <location>
        <begin position="124"/>
        <end position="142"/>
    </location>
</feature>